<organism evidence="3 4">
    <name type="scientific">Methylomagnum ishizawai</name>
    <dbReference type="NCBI Taxonomy" id="1760988"/>
    <lineage>
        <taxon>Bacteria</taxon>
        <taxon>Pseudomonadati</taxon>
        <taxon>Pseudomonadota</taxon>
        <taxon>Gammaproteobacteria</taxon>
        <taxon>Methylococcales</taxon>
        <taxon>Methylococcaceae</taxon>
        <taxon>Methylomagnum</taxon>
    </lineage>
</organism>
<sequence length="367" mass="40108">MNPPVATLALVGPLPPPSGGMANQTRQLARLLTEAGIEVVVVRVNAPYRPAWAGRLKGVRALFRLLPYLRELWNAAGRCQLMHVMANSGWSWHLFTTPAVWIARLRGVPVVVNYRGGEAEEFFARAFAWVRPTLRRADVIAVPSDFLDGVFRRRGFAPRIVPNIIDLSRFSPATGADAMDAAPQVVVARNLEDIYDIPTALRAFALLRERFPRARLSVAGSGPRLETLRRLAEALDIASATTFTGHLDNEHMAELYRDAQLMLNPSLADNMPISVLEALASGVPVVSTDVGGIPHLVEDGTTALLVKPSDAEAMAAAAVRLLEDAELYGRLREAGLALVRRYAWDEVRERLFAVYREAVRGSGPGPA</sequence>
<gene>
    <name evidence="3" type="ORF">SAMN02949497_2222</name>
</gene>
<dbReference type="InterPro" id="IPR028098">
    <property type="entry name" value="Glyco_trans_4-like_N"/>
</dbReference>
<dbReference type="InterPro" id="IPR050194">
    <property type="entry name" value="Glycosyltransferase_grp1"/>
</dbReference>
<protein>
    <submittedName>
        <fullName evidence="3">Glycosyltransferase involved in cell wall bisynthesis</fullName>
    </submittedName>
</protein>
<keyword evidence="3" id="KW-0808">Transferase</keyword>
<evidence type="ECO:0000313" key="4">
    <source>
        <dbReference type="Proteomes" id="UP000192923"/>
    </source>
</evidence>
<dbReference type="Pfam" id="PF13439">
    <property type="entry name" value="Glyco_transf_4"/>
    <property type="match status" value="1"/>
</dbReference>
<dbReference type="Proteomes" id="UP000192923">
    <property type="component" value="Unassembled WGS sequence"/>
</dbReference>
<dbReference type="AlphaFoldDB" id="A0A1Y6D3B4"/>
<dbReference type="PANTHER" id="PTHR45947">
    <property type="entry name" value="SULFOQUINOVOSYL TRANSFERASE SQD2"/>
    <property type="match status" value="1"/>
</dbReference>
<dbReference type="CDD" id="cd03801">
    <property type="entry name" value="GT4_PimA-like"/>
    <property type="match status" value="1"/>
</dbReference>
<dbReference type="OrthoDB" id="258796at2"/>
<dbReference type="RefSeq" id="WP_085212650.1">
    <property type="nucleotide sequence ID" value="NZ_FXAM01000001.1"/>
</dbReference>
<keyword evidence="4" id="KW-1185">Reference proteome</keyword>
<dbReference type="Gene3D" id="3.40.50.2000">
    <property type="entry name" value="Glycogen Phosphorylase B"/>
    <property type="match status" value="2"/>
</dbReference>
<feature type="domain" description="Glycosyltransferase subfamily 4-like N-terminal" evidence="2">
    <location>
        <begin position="19"/>
        <end position="169"/>
    </location>
</feature>
<dbReference type="EMBL" id="FXAM01000001">
    <property type="protein sequence ID" value="SMF94884.1"/>
    <property type="molecule type" value="Genomic_DNA"/>
</dbReference>
<name>A0A1Y6D3B4_9GAMM</name>
<evidence type="ECO:0000259" key="2">
    <source>
        <dbReference type="Pfam" id="PF13439"/>
    </source>
</evidence>
<dbReference type="PANTHER" id="PTHR45947:SF3">
    <property type="entry name" value="SULFOQUINOVOSYL TRANSFERASE SQD2"/>
    <property type="match status" value="1"/>
</dbReference>
<dbReference type="InterPro" id="IPR001296">
    <property type="entry name" value="Glyco_trans_1"/>
</dbReference>
<feature type="domain" description="Glycosyl transferase family 1" evidence="1">
    <location>
        <begin position="184"/>
        <end position="335"/>
    </location>
</feature>
<dbReference type="STRING" id="1760988.SAMN02949497_2222"/>
<evidence type="ECO:0000259" key="1">
    <source>
        <dbReference type="Pfam" id="PF00534"/>
    </source>
</evidence>
<dbReference type="SUPFAM" id="SSF53756">
    <property type="entry name" value="UDP-Glycosyltransferase/glycogen phosphorylase"/>
    <property type="match status" value="1"/>
</dbReference>
<accession>A0A1Y6D3B4</accession>
<evidence type="ECO:0000313" key="3">
    <source>
        <dbReference type="EMBL" id="SMF94884.1"/>
    </source>
</evidence>
<reference evidence="3 4" key="1">
    <citation type="submission" date="2016-12" db="EMBL/GenBank/DDBJ databases">
        <authorList>
            <person name="Song W.-J."/>
            <person name="Kurnit D.M."/>
        </authorList>
    </citation>
    <scope>NUCLEOTIDE SEQUENCE [LARGE SCALE GENOMIC DNA]</scope>
    <source>
        <strain evidence="3 4">175</strain>
    </source>
</reference>
<dbReference type="Pfam" id="PF00534">
    <property type="entry name" value="Glycos_transf_1"/>
    <property type="match status" value="1"/>
</dbReference>
<dbReference type="GO" id="GO:0016757">
    <property type="term" value="F:glycosyltransferase activity"/>
    <property type="evidence" value="ECO:0007669"/>
    <property type="project" value="InterPro"/>
</dbReference>
<proteinExistence type="predicted"/>